<dbReference type="Proteomes" id="UP000008810">
    <property type="component" value="Chromosome 2"/>
</dbReference>
<name>A0A0Q3MUR3_BRADI</name>
<dbReference type="Pfam" id="PF01301">
    <property type="entry name" value="Glyco_hydro_35"/>
    <property type="match status" value="2"/>
</dbReference>
<gene>
    <name evidence="14" type="ORF">BRADI_2g39450v3</name>
</gene>
<dbReference type="InterPro" id="IPR025300">
    <property type="entry name" value="BetaGal_jelly_roll_dom"/>
</dbReference>
<dbReference type="PANTHER" id="PTHR23421">
    <property type="entry name" value="BETA-GALACTOSIDASE RELATED"/>
    <property type="match status" value="1"/>
</dbReference>
<dbReference type="GO" id="GO:0030246">
    <property type="term" value="F:carbohydrate binding"/>
    <property type="evidence" value="ECO:0007669"/>
    <property type="project" value="InterPro"/>
</dbReference>
<dbReference type="EMBL" id="CM000881">
    <property type="protein sequence ID" value="KQK08078.1"/>
    <property type="molecule type" value="Genomic_DNA"/>
</dbReference>
<comment type="similarity">
    <text evidence="3 11">Belongs to the glycosyl hydrolase 35 family.</text>
</comment>
<evidence type="ECO:0000256" key="10">
    <source>
        <dbReference type="ARBA" id="ARBA00023295"/>
    </source>
</evidence>
<dbReference type="InterPro" id="IPR031330">
    <property type="entry name" value="Gly_Hdrlase_35_cat"/>
</dbReference>
<dbReference type="AlphaFoldDB" id="A0A0Q3MUR3"/>
<comment type="subcellular location">
    <subcellularLocation>
        <location evidence="2">Secreted</location>
        <location evidence="2">Extracellular space</location>
        <location evidence="2">Apoplast</location>
    </subcellularLocation>
</comment>
<evidence type="ECO:0000256" key="1">
    <source>
        <dbReference type="ARBA" id="ARBA00001412"/>
    </source>
</evidence>
<reference evidence="15" key="3">
    <citation type="submission" date="2018-08" db="UniProtKB">
        <authorList>
            <consortium name="EnsemblPlants"/>
        </authorList>
    </citation>
    <scope>IDENTIFICATION</scope>
    <source>
        <strain evidence="15">cv. Bd21</strain>
    </source>
</reference>
<dbReference type="GO" id="GO:0005975">
    <property type="term" value="P:carbohydrate metabolic process"/>
    <property type="evidence" value="ECO:0007669"/>
    <property type="project" value="InterPro"/>
</dbReference>
<dbReference type="PRINTS" id="PR00742">
    <property type="entry name" value="GLHYDRLASE35"/>
</dbReference>
<dbReference type="InParanoid" id="A0A0Q3MUR3"/>
<dbReference type="InterPro" id="IPR041392">
    <property type="entry name" value="GHD"/>
</dbReference>
<evidence type="ECO:0000256" key="3">
    <source>
        <dbReference type="ARBA" id="ARBA00009809"/>
    </source>
</evidence>
<protein>
    <recommendedName>
        <fullName evidence="4">beta-galactosidase</fullName>
        <ecNumber evidence="4">3.2.1.23</ecNumber>
    </recommendedName>
</protein>
<reference evidence="14 15" key="1">
    <citation type="journal article" date="2010" name="Nature">
        <title>Genome sequencing and analysis of the model grass Brachypodium distachyon.</title>
        <authorList>
            <consortium name="International Brachypodium Initiative"/>
        </authorList>
    </citation>
    <scope>NUCLEOTIDE SEQUENCE [LARGE SCALE GENOMIC DNA]</scope>
    <source>
        <strain evidence="14 15">Bd21</strain>
    </source>
</reference>
<dbReference type="InterPro" id="IPR017853">
    <property type="entry name" value="GH"/>
</dbReference>
<evidence type="ECO:0000256" key="9">
    <source>
        <dbReference type="ARBA" id="ARBA00023180"/>
    </source>
</evidence>
<evidence type="ECO:0000256" key="4">
    <source>
        <dbReference type="ARBA" id="ARBA00012756"/>
    </source>
</evidence>
<dbReference type="GO" id="GO:0048046">
    <property type="term" value="C:apoplast"/>
    <property type="evidence" value="ECO:0007669"/>
    <property type="project" value="UniProtKB-SubCell"/>
</dbReference>
<dbReference type="InterPro" id="IPR001944">
    <property type="entry name" value="Glycoside_Hdrlase_35"/>
</dbReference>
<dbReference type="Gene3D" id="3.20.20.80">
    <property type="entry name" value="Glycosidases"/>
    <property type="match status" value="2"/>
</dbReference>
<dbReference type="InterPro" id="IPR048913">
    <property type="entry name" value="BetaGal_gal-bd"/>
</dbReference>
<evidence type="ECO:0000313" key="15">
    <source>
        <dbReference type="EnsemblPlants" id="KQK08078"/>
    </source>
</evidence>
<dbReference type="Pfam" id="PF02140">
    <property type="entry name" value="SUEL_Lectin"/>
    <property type="match status" value="1"/>
</dbReference>
<dbReference type="SUPFAM" id="SSF49785">
    <property type="entry name" value="Galactose-binding domain-like"/>
    <property type="match status" value="2"/>
</dbReference>
<dbReference type="InterPro" id="IPR000922">
    <property type="entry name" value="Lectin_gal-bd_dom"/>
</dbReference>
<evidence type="ECO:0000259" key="13">
    <source>
        <dbReference type="PROSITE" id="PS50228"/>
    </source>
</evidence>
<reference evidence="14" key="2">
    <citation type="submission" date="2017-06" db="EMBL/GenBank/DDBJ databases">
        <title>WGS assembly of Brachypodium distachyon.</title>
        <authorList>
            <consortium name="The International Brachypodium Initiative"/>
            <person name="Lucas S."/>
            <person name="Harmon-Smith M."/>
            <person name="Lail K."/>
            <person name="Tice H."/>
            <person name="Grimwood J."/>
            <person name="Bruce D."/>
            <person name="Barry K."/>
            <person name="Shu S."/>
            <person name="Lindquist E."/>
            <person name="Wang M."/>
            <person name="Pitluck S."/>
            <person name="Vogel J.P."/>
            <person name="Garvin D.F."/>
            <person name="Mockler T.C."/>
            <person name="Schmutz J."/>
            <person name="Rokhsar D."/>
            <person name="Bevan M.W."/>
        </authorList>
    </citation>
    <scope>NUCLEOTIDE SEQUENCE</scope>
    <source>
        <strain evidence="14">Bd21</strain>
    </source>
</reference>
<evidence type="ECO:0000256" key="5">
    <source>
        <dbReference type="ARBA" id="ARBA00022523"/>
    </source>
</evidence>
<keyword evidence="16" id="KW-1185">Reference proteome</keyword>
<feature type="chain" id="PRO_5033239096" description="beta-galactosidase" evidence="12">
    <location>
        <begin position="19"/>
        <end position="608"/>
    </location>
</feature>
<evidence type="ECO:0000313" key="16">
    <source>
        <dbReference type="Proteomes" id="UP000008810"/>
    </source>
</evidence>
<dbReference type="CDD" id="cd22842">
    <property type="entry name" value="Gal_Rha_Lectin_BGal"/>
    <property type="match status" value="1"/>
</dbReference>
<dbReference type="Gene3D" id="2.60.120.260">
    <property type="entry name" value="Galactose-binding domain-like"/>
    <property type="match status" value="2"/>
</dbReference>
<accession>A0A0Q3MUR3</accession>
<comment type="catalytic activity">
    <reaction evidence="1">
        <text>Hydrolysis of terminal non-reducing beta-D-galactose residues in beta-D-galactosides.</text>
        <dbReference type="EC" id="3.2.1.23"/>
    </reaction>
</comment>
<evidence type="ECO:0000256" key="12">
    <source>
        <dbReference type="SAM" id="SignalP"/>
    </source>
</evidence>
<dbReference type="EnsemblPlants" id="KQK08078">
    <property type="protein sequence ID" value="KQK08078"/>
    <property type="gene ID" value="BRADI_2g39450v3"/>
</dbReference>
<dbReference type="PROSITE" id="PS50228">
    <property type="entry name" value="SUEL_LECTIN"/>
    <property type="match status" value="1"/>
</dbReference>
<dbReference type="SUPFAM" id="SSF51445">
    <property type="entry name" value="(Trans)glycosidases"/>
    <property type="match status" value="1"/>
</dbReference>
<sequence length="608" mass="65690">MDRILPLLLLAAAAVVLGAGGTEISHNNRALVIDGERRIIVSGSIHYPRSTPEMWPELIRKAKEGGLDAIETYVFWNGHEPRKRQYNFEGKGLPAWLRDISGMQFRMHNDPFEKKMETFTSLIVAKLKEAKLFAGQGGPIILSQYTLDNSSSTSATSSSTSACFISNKFEDRDVNVTLDDGATHVIVPAWSVSILPGCKAVAYNTARIKTQTSVMAKKPHQLPETTTAAGQQQPMWSWMPENLAPFMTDEKGSFRKNELLEQITTSADESDYLWYRTSFEHKGEASYKLHVNTTGHELYAFVNGKLVGKHHSPNGGFVFQLETPVKLHSGKNYISLLSATIGLKNYGALFEMMPAGIVGGPVKLIKTTSNTTAMDLSNSSWSYKSGLAGEYRSIHLDGDDTRQQWQSLNGTIPVHRPFTWYKATFSAPAGSEPVVADLLGLGKGVAWVNGHNLGRYWPSYVASDMAVRLQRHLQGGRGRGPVPLGVRGARPAVLPRLVLFEEAGGDPSAAAFKTVGVGAACVEGVQVGDDVALACGGHGRTISSVDVASVGVTRGRCGGAYEGGCESEKALEALKKACVGKESCTVRHTEEFLVAAGVSGELTVQVTC</sequence>
<evidence type="ECO:0000256" key="8">
    <source>
        <dbReference type="ARBA" id="ARBA00022801"/>
    </source>
</evidence>
<organism evidence="14">
    <name type="scientific">Brachypodium distachyon</name>
    <name type="common">Purple false brome</name>
    <name type="synonym">Trachynia distachya</name>
    <dbReference type="NCBI Taxonomy" id="15368"/>
    <lineage>
        <taxon>Eukaryota</taxon>
        <taxon>Viridiplantae</taxon>
        <taxon>Streptophyta</taxon>
        <taxon>Embryophyta</taxon>
        <taxon>Tracheophyta</taxon>
        <taxon>Spermatophyta</taxon>
        <taxon>Magnoliopsida</taxon>
        <taxon>Liliopsida</taxon>
        <taxon>Poales</taxon>
        <taxon>Poaceae</taxon>
        <taxon>BOP clade</taxon>
        <taxon>Pooideae</taxon>
        <taxon>Stipodae</taxon>
        <taxon>Brachypodieae</taxon>
        <taxon>Brachypodium</taxon>
    </lineage>
</organism>
<dbReference type="InterPro" id="IPR008979">
    <property type="entry name" value="Galactose-bd-like_sf"/>
</dbReference>
<dbReference type="OrthoDB" id="1657402at2759"/>
<evidence type="ECO:0000256" key="6">
    <source>
        <dbReference type="ARBA" id="ARBA00022525"/>
    </source>
</evidence>
<feature type="domain" description="SUEL-type lectin" evidence="13">
    <location>
        <begin position="525"/>
        <end position="608"/>
    </location>
</feature>
<evidence type="ECO:0000313" key="14">
    <source>
        <dbReference type="EMBL" id="KQK08078.1"/>
    </source>
</evidence>
<dbReference type="Pfam" id="PF17834">
    <property type="entry name" value="GHD"/>
    <property type="match status" value="1"/>
</dbReference>
<keyword evidence="6" id="KW-0964">Secreted</keyword>
<dbReference type="EC" id="3.2.1.23" evidence="4"/>
<keyword evidence="7 12" id="KW-0732">Signal</keyword>
<dbReference type="GO" id="GO:0004565">
    <property type="term" value="F:beta-galactosidase activity"/>
    <property type="evidence" value="ECO:0007669"/>
    <property type="project" value="UniProtKB-EC"/>
</dbReference>
<keyword evidence="5" id="KW-0052">Apoplast</keyword>
<dbReference type="Pfam" id="PF21467">
    <property type="entry name" value="BetaGal_gal-bd"/>
    <property type="match status" value="1"/>
</dbReference>
<keyword evidence="10" id="KW-0326">Glycosidase</keyword>
<proteinExistence type="inferred from homology"/>
<dbReference type="Gramene" id="KQK08078">
    <property type="protein sequence ID" value="KQK08078"/>
    <property type="gene ID" value="BRADI_2g39450v3"/>
</dbReference>
<evidence type="ECO:0000256" key="2">
    <source>
        <dbReference type="ARBA" id="ARBA00004271"/>
    </source>
</evidence>
<evidence type="ECO:0000256" key="7">
    <source>
        <dbReference type="ARBA" id="ARBA00022729"/>
    </source>
</evidence>
<keyword evidence="8" id="KW-0378">Hydrolase</keyword>
<dbReference type="Pfam" id="PF13364">
    <property type="entry name" value="BetaGal_ABD2"/>
    <property type="match status" value="1"/>
</dbReference>
<feature type="signal peptide" evidence="12">
    <location>
        <begin position="1"/>
        <end position="18"/>
    </location>
</feature>
<evidence type="ECO:0000256" key="11">
    <source>
        <dbReference type="RuleBase" id="RU003679"/>
    </source>
</evidence>
<keyword evidence="9" id="KW-0325">Glycoprotein</keyword>